<dbReference type="EMBL" id="CP136864">
    <property type="protein sequence ID" value="WOJ93443.1"/>
    <property type="molecule type" value="Genomic_DNA"/>
</dbReference>
<keyword evidence="4" id="KW-0012">Acyltransferase</keyword>
<dbReference type="PANTHER" id="PTHR23028:SF53">
    <property type="entry name" value="ACYL_TRANSF_3 DOMAIN-CONTAINING PROTEIN"/>
    <property type="match status" value="1"/>
</dbReference>
<gene>
    <name evidence="4" type="ORF">R0135_16905</name>
</gene>
<dbReference type="Pfam" id="PF19040">
    <property type="entry name" value="SGNH"/>
    <property type="match status" value="1"/>
</dbReference>
<sequence length="692" mass="79086">MLSFQARVLQLQTIIRLVNQVDSSKLSYRAEIDGLRAVAVVSVILYHAQLNLFGRDWFEGGFIGVDVFFVISGYLITRIILSELQTNNTFSPLNFYERRARRILPALFLVIFASIPFAWQRLLPSDFVEYADSVIASLFFGSNFFFYFSTTEYGADSALLKPFLHTWSLGVEEQFYFIFPAVAVVIYKYFRAHFLRMIIVLSVLSLLLAEFMETRNPELNFFLPFSRFWELGAGSALAIKELNSKQVGGTFLHRLLPAIGLSLVAYGIFFFNGDTPHPSFHTIVPILGVALIIGFRSKDELVGRILSSKPFVWIGLISYSAYLWHFPIFAFSRMGKDPTNYDKFEWIALTFALSLASYFLIERPFRHKAIISSRLMWLVLFACLICAVAFMGYVKVSKGVWDRFSLDQRVLIGGFDTAEFRSFSHPDGVMGTILDKRIESEKCYLRDPMDACRFGDEKFVFLGDSYVAQYERTVFARLKTIDMGFISLSYGQCPFVSEDIWFDGRAECPYVNEQRRKVIEGFTDSKIFLISANEQQFESPKKRTNNPVKDGWEDFRGGESAASRIAWKSYFQNIEWLVSKGHKVILVRSLPRPTLNALKWLPQNTHYISQRNFPYLSNKDKPSKILASDNSKYPKFDGPVLVVDPVNSLCDLQKDVCWDVIPNGPIYDGGRHLSFIGADLVAKDIVDAIAKF</sequence>
<keyword evidence="4" id="KW-0808">Transferase</keyword>
<dbReference type="Pfam" id="PF01757">
    <property type="entry name" value="Acyl_transf_3"/>
    <property type="match status" value="1"/>
</dbReference>
<keyword evidence="5" id="KW-1185">Reference proteome</keyword>
<feature type="transmembrane region" description="Helical" evidence="1">
    <location>
        <begin position="174"/>
        <end position="190"/>
    </location>
</feature>
<keyword evidence="1" id="KW-0472">Membrane</keyword>
<accession>A0ABZ0I3T4</accession>
<evidence type="ECO:0000313" key="4">
    <source>
        <dbReference type="EMBL" id="WOJ93443.1"/>
    </source>
</evidence>
<dbReference type="Proteomes" id="UP001626537">
    <property type="component" value="Chromosome"/>
</dbReference>
<dbReference type="RefSeq" id="WP_407348092.1">
    <property type="nucleotide sequence ID" value="NZ_CP136864.1"/>
</dbReference>
<feature type="transmembrane region" description="Helical" evidence="1">
    <location>
        <begin position="373"/>
        <end position="394"/>
    </location>
</feature>
<proteinExistence type="predicted"/>
<dbReference type="InterPro" id="IPR043968">
    <property type="entry name" value="SGNH"/>
</dbReference>
<evidence type="ECO:0000313" key="5">
    <source>
        <dbReference type="Proteomes" id="UP001626537"/>
    </source>
</evidence>
<feature type="transmembrane region" description="Helical" evidence="1">
    <location>
        <begin position="311"/>
        <end position="332"/>
    </location>
</feature>
<protein>
    <submittedName>
        <fullName evidence="4">Acyltransferase family protein</fullName>
        <ecNumber evidence="4">2.3.1.-</ecNumber>
    </submittedName>
</protein>
<evidence type="ECO:0000259" key="2">
    <source>
        <dbReference type="Pfam" id="PF01757"/>
    </source>
</evidence>
<dbReference type="InterPro" id="IPR050879">
    <property type="entry name" value="Acyltransferase_3"/>
</dbReference>
<feature type="transmembrane region" description="Helical" evidence="1">
    <location>
        <begin position="102"/>
        <end position="119"/>
    </location>
</feature>
<feature type="domain" description="SGNH" evidence="3">
    <location>
        <begin position="443"/>
        <end position="685"/>
    </location>
</feature>
<evidence type="ECO:0000259" key="3">
    <source>
        <dbReference type="Pfam" id="PF19040"/>
    </source>
</evidence>
<keyword evidence="1" id="KW-0812">Transmembrane</keyword>
<reference evidence="4 5" key="1">
    <citation type="submission" date="2023-10" db="EMBL/GenBank/DDBJ databases">
        <title>Two novel species belonging to the OM43/NOR5 clade.</title>
        <authorList>
            <person name="Park M."/>
        </authorList>
    </citation>
    <scope>NUCLEOTIDE SEQUENCE [LARGE SCALE GENOMIC DNA]</scope>
    <source>
        <strain evidence="4 5">IMCC43200</strain>
    </source>
</reference>
<dbReference type="InterPro" id="IPR002656">
    <property type="entry name" value="Acyl_transf_3_dom"/>
</dbReference>
<feature type="transmembrane region" description="Helical" evidence="1">
    <location>
        <begin position="60"/>
        <end position="81"/>
    </location>
</feature>
<dbReference type="GO" id="GO:0016746">
    <property type="term" value="F:acyltransferase activity"/>
    <property type="evidence" value="ECO:0007669"/>
    <property type="project" value="UniProtKB-KW"/>
</dbReference>
<dbReference type="PANTHER" id="PTHR23028">
    <property type="entry name" value="ACETYLTRANSFERASE"/>
    <property type="match status" value="1"/>
</dbReference>
<organism evidence="4 5">
    <name type="scientific">Congregibacter variabilis</name>
    <dbReference type="NCBI Taxonomy" id="3081200"/>
    <lineage>
        <taxon>Bacteria</taxon>
        <taxon>Pseudomonadati</taxon>
        <taxon>Pseudomonadota</taxon>
        <taxon>Gammaproteobacteria</taxon>
        <taxon>Cellvibrionales</taxon>
        <taxon>Halieaceae</taxon>
        <taxon>Congregibacter</taxon>
    </lineage>
</organism>
<dbReference type="EC" id="2.3.1.-" evidence="4"/>
<feature type="transmembrane region" description="Helical" evidence="1">
    <location>
        <begin position="278"/>
        <end position="295"/>
    </location>
</feature>
<feature type="transmembrane region" description="Helical" evidence="1">
    <location>
        <begin position="251"/>
        <end position="272"/>
    </location>
</feature>
<name>A0ABZ0I3T4_9GAMM</name>
<feature type="transmembrane region" description="Helical" evidence="1">
    <location>
        <begin position="221"/>
        <end position="239"/>
    </location>
</feature>
<evidence type="ECO:0000256" key="1">
    <source>
        <dbReference type="SAM" id="Phobius"/>
    </source>
</evidence>
<keyword evidence="1" id="KW-1133">Transmembrane helix</keyword>
<feature type="transmembrane region" description="Helical" evidence="1">
    <location>
        <begin position="344"/>
        <end position="361"/>
    </location>
</feature>
<feature type="domain" description="Acyltransferase 3" evidence="2">
    <location>
        <begin position="30"/>
        <end position="359"/>
    </location>
</feature>
<feature type="transmembrane region" description="Helical" evidence="1">
    <location>
        <begin position="197"/>
        <end position="215"/>
    </location>
</feature>